<dbReference type="PANTHER" id="PTHR42852:SF13">
    <property type="entry name" value="PROTEIN DIPZ"/>
    <property type="match status" value="1"/>
</dbReference>
<evidence type="ECO:0000256" key="1">
    <source>
        <dbReference type="ARBA" id="ARBA00023284"/>
    </source>
</evidence>
<dbReference type="InterPro" id="IPR000866">
    <property type="entry name" value="AhpC/TSA"/>
</dbReference>
<gene>
    <name evidence="3" type="ORF">I8J34_23110</name>
</gene>
<dbReference type="RefSeq" id="WP_214364001.1">
    <property type="nucleotide sequence ID" value="NZ_JAEKFT010000051.1"/>
</dbReference>
<dbReference type="GO" id="GO:0015036">
    <property type="term" value="F:disulfide oxidoreductase activity"/>
    <property type="evidence" value="ECO:0007669"/>
    <property type="project" value="UniProtKB-ARBA"/>
</dbReference>
<evidence type="ECO:0000313" key="3">
    <source>
        <dbReference type="EMBL" id="MBT0964078.1"/>
    </source>
</evidence>
<dbReference type="GO" id="GO:0016209">
    <property type="term" value="F:antioxidant activity"/>
    <property type="evidence" value="ECO:0007669"/>
    <property type="project" value="InterPro"/>
</dbReference>
<dbReference type="EMBL" id="JAEKFT010000051">
    <property type="protein sequence ID" value="MBT0964078.1"/>
    <property type="molecule type" value="Genomic_DNA"/>
</dbReference>
<dbReference type="CDD" id="cd02966">
    <property type="entry name" value="TlpA_like_family"/>
    <property type="match status" value="1"/>
</dbReference>
<dbReference type="InterPro" id="IPR050553">
    <property type="entry name" value="Thioredoxin_ResA/DsbE_sf"/>
</dbReference>
<dbReference type="Gene3D" id="3.40.30.10">
    <property type="entry name" value="Glutaredoxin"/>
    <property type="match status" value="1"/>
</dbReference>
<reference evidence="4" key="1">
    <citation type="journal article" date="2022" name="ISME J.">
        <title>Genetic and phylogenetic analysis of dissimilatory iodate-reducing bacteria identifies potential niches across the world's oceans.</title>
        <authorList>
            <person name="Reyes-Umana V."/>
            <person name="Henning Z."/>
            <person name="Lee K."/>
            <person name="Barnum T.P."/>
            <person name="Coates J.D."/>
        </authorList>
    </citation>
    <scope>NUCLEOTIDE SEQUENCE [LARGE SCALE GENOMIC DNA]</scope>
    <source>
        <strain evidence="4">IR12</strain>
    </source>
</reference>
<dbReference type="AlphaFoldDB" id="A0A944DGV9"/>
<evidence type="ECO:0000259" key="2">
    <source>
        <dbReference type="PROSITE" id="PS51352"/>
    </source>
</evidence>
<protein>
    <submittedName>
        <fullName evidence="3">TlpA family protein disulfide reductase</fullName>
    </submittedName>
</protein>
<dbReference type="PANTHER" id="PTHR42852">
    <property type="entry name" value="THIOL:DISULFIDE INTERCHANGE PROTEIN DSBE"/>
    <property type="match status" value="1"/>
</dbReference>
<dbReference type="InterPro" id="IPR017937">
    <property type="entry name" value="Thioredoxin_CS"/>
</dbReference>
<dbReference type="SUPFAM" id="SSF52833">
    <property type="entry name" value="Thioredoxin-like"/>
    <property type="match status" value="1"/>
</dbReference>
<dbReference type="PROSITE" id="PS51352">
    <property type="entry name" value="THIOREDOXIN_2"/>
    <property type="match status" value="1"/>
</dbReference>
<keyword evidence="4" id="KW-1185">Reference proteome</keyword>
<sequence>MARLPQSVLIVLVAIAAGALGYWTSRGGAPVIRPLASSAQTAGPDSVAPEEGARLLATTLPDADGKPHALAELKGQVVVANFWATWCPPCRKEIPDFSALSRRYHDRGVRFVGLSLDNAEQVAAFRDEMQVPYPLLIGDGSTVALAAALGNPAGALPFTVILDRQGQIRHLSLGGLSKSDLEGKISALLP</sequence>
<dbReference type="InterPro" id="IPR036249">
    <property type="entry name" value="Thioredoxin-like_sf"/>
</dbReference>
<organism evidence="3 4">
    <name type="scientific">Denitromonas iodatirespirans</name>
    <dbReference type="NCBI Taxonomy" id="2795389"/>
    <lineage>
        <taxon>Bacteria</taxon>
        <taxon>Pseudomonadati</taxon>
        <taxon>Pseudomonadota</taxon>
        <taxon>Betaproteobacteria</taxon>
        <taxon>Rhodocyclales</taxon>
        <taxon>Zoogloeaceae</taxon>
        <taxon>Denitromonas</taxon>
    </lineage>
</organism>
<dbReference type="Proteomes" id="UP000694660">
    <property type="component" value="Unassembled WGS sequence"/>
</dbReference>
<evidence type="ECO:0000313" key="4">
    <source>
        <dbReference type="Proteomes" id="UP000694660"/>
    </source>
</evidence>
<dbReference type="Pfam" id="PF00578">
    <property type="entry name" value="AhpC-TSA"/>
    <property type="match status" value="1"/>
</dbReference>
<keyword evidence="1" id="KW-0676">Redox-active center</keyword>
<comment type="caution">
    <text evidence="3">The sequence shown here is derived from an EMBL/GenBank/DDBJ whole genome shotgun (WGS) entry which is preliminary data.</text>
</comment>
<name>A0A944DGV9_DENI1</name>
<feature type="domain" description="Thioredoxin" evidence="2">
    <location>
        <begin position="49"/>
        <end position="190"/>
    </location>
</feature>
<accession>A0A944DGV9</accession>
<dbReference type="PROSITE" id="PS00194">
    <property type="entry name" value="THIOREDOXIN_1"/>
    <property type="match status" value="1"/>
</dbReference>
<dbReference type="InterPro" id="IPR013766">
    <property type="entry name" value="Thioredoxin_domain"/>
</dbReference>
<proteinExistence type="predicted"/>